<feature type="transmembrane region" description="Helical" evidence="3">
    <location>
        <begin position="12"/>
        <end position="40"/>
    </location>
</feature>
<dbReference type="PANTHER" id="PTHR31234:SF2">
    <property type="entry name" value="OS05G0199100 PROTEIN"/>
    <property type="match status" value="1"/>
</dbReference>
<name>A0AA88AAU1_FICCA</name>
<dbReference type="AlphaFoldDB" id="A0AA88AAU1"/>
<dbReference type="Gramene" id="FCD_00002649-RA">
    <property type="protein sequence ID" value="FCD_00002649-RA:cds"/>
    <property type="gene ID" value="FCD_00002649"/>
</dbReference>
<dbReference type="InterPro" id="IPR044839">
    <property type="entry name" value="NDR1-like"/>
</dbReference>
<dbReference type="EMBL" id="BTGU01000030">
    <property type="protein sequence ID" value="GMN49129.1"/>
    <property type="molecule type" value="Genomic_DNA"/>
</dbReference>
<gene>
    <name evidence="4" type="ORF">TIFTF001_018303</name>
</gene>
<keyword evidence="5" id="KW-1185">Reference proteome</keyword>
<evidence type="ECO:0000313" key="4">
    <source>
        <dbReference type="EMBL" id="GMN49129.1"/>
    </source>
</evidence>
<evidence type="ECO:0000313" key="5">
    <source>
        <dbReference type="Proteomes" id="UP001187192"/>
    </source>
</evidence>
<organism evidence="4 5">
    <name type="scientific">Ficus carica</name>
    <name type="common">Common fig</name>
    <dbReference type="NCBI Taxonomy" id="3494"/>
    <lineage>
        <taxon>Eukaryota</taxon>
        <taxon>Viridiplantae</taxon>
        <taxon>Streptophyta</taxon>
        <taxon>Embryophyta</taxon>
        <taxon>Tracheophyta</taxon>
        <taxon>Spermatophyta</taxon>
        <taxon>Magnoliopsida</taxon>
        <taxon>eudicotyledons</taxon>
        <taxon>Gunneridae</taxon>
        <taxon>Pentapetalae</taxon>
        <taxon>rosids</taxon>
        <taxon>fabids</taxon>
        <taxon>Rosales</taxon>
        <taxon>Moraceae</taxon>
        <taxon>Ficeae</taxon>
        <taxon>Ficus</taxon>
    </lineage>
</organism>
<dbReference type="GO" id="GO:0098542">
    <property type="term" value="P:defense response to other organism"/>
    <property type="evidence" value="ECO:0007669"/>
    <property type="project" value="InterPro"/>
</dbReference>
<sequence>MAKAGRSRRSCCCVMGWILGIIATIIGLLGIAVALFFAIVSPQKMKMQINDATITKFNLTEANQTHWLHYDMEFNVTIRNPNQIMGLYYDNFVPRVYY</sequence>
<evidence type="ECO:0008006" key="6">
    <source>
        <dbReference type="Google" id="ProtNLM"/>
    </source>
</evidence>
<comment type="caution">
    <text evidence="4">The sequence shown here is derived from an EMBL/GenBank/DDBJ whole genome shotgun (WGS) entry which is preliminary data.</text>
</comment>
<dbReference type="Proteomes" id="UP001187192">
    <property type="component" value="Unassembled WGS sequence"/>
</dbReference>
<evidence type="ECO:0000256" key="2">
    <source>
        <dbReference type="ARBA" id="ARBA00023136"/>
    </source>
</evidence>
<comment type="subcellular location">
    <subcellularLocation>
        <location evidence="1">Membrane</location>
    </subcellularLocation>
</comment>
<accession>A0AA88AAU1</accession>
<keyword evidence="2 3" id="KW-0472">Membrane</keyword>
<evidence type="ECO:0000256" key="1">
    <source>
        <dbReference type="ARBA" id="ARBA00004370"/>
    </source>
</evidence>
<evidence type="ECO:0000256" key="3">
    <source>
        <dbReference type="SAM" id="Phobius"/>
    </source>
</evidence>
<dbReference type="GO" id="GO:0005886">
    <property type="term" value="C:plasma membrane"/>
    <property type="evidence" value="ECO:0007669"/>
    <property type="project" value="TreeGrafter"/>
</dbReference>
<keyword evidence="3" id="KW-1133">Transmembrane helix</keyword>
<dbReference type="PANTHER" id="PTHR31234">
    <property type="entry name" value="LATE EMBRYOGENESIS ABUNDANT (LEA) HYDROXYPROLINE-RICH GLYCOPROTEIN FAMILY"/>
    <property type="match status" value="1"/>
</dbReference>
<keyword evidence="3" id="KW-0812">Transmembrane</keyword>
<proteinExistence type="predicted"/>
<protein>
    <recommendedName>
        <fullName evidence="6">Late embryogenesis abundant protein LEA-2 subgroup domain-containing protein</fullName>
    </recommendedName>
</protein>
<reference evidence="4" key="1">
    <citation type="submission" date="2023-07" db="EMBL/GenBank/DDBJ databases">
        <title>draft genome sequence of fig (Ficus carica).</title>
        <authorList>
            <person name="Takahashi T."/>
            <person name="Nishimura K."/>
        </authorList>
    </citation>
    <scope>NUCLEOTIDE SEQUENCE</scope>
</reference>